<keyword evidence="6" id="KW-0742">SOS response</keyword>
<keyword evidence="4 7" id="KW-0068">Autocatalytic cleavage</keyword>
<dbReference type="SUPFAM" id="SSF51306">
    <property type="entry name" value="LexA/Signal peptidase"/>
    <property type="match status" value="1"/>
</dbReference>
<dbReference type="InterPro" id="IPR006197">
    <property type="entry name" value="Peptidase_S24_LexA"/>
</dbReference>
<dbReference type="InterPro" id="IPR015927">
    <property type="entry name" value="Peptidase_S24_S26A/B/C"/>
</dbReference>
<dbReference type="PANTHER" id="PTHR33516">
    <property type="entry name" value="LEXA REPRESSOR"/>
    <property type="match status" value="1"/>
</dbReference>
<dbReference type="EMBL" id="DVLU01000073">
    <property type="protein sequence ID" value="HIT85751.1"/>
    <property type="molecule type" value="Genomic_DNA"/>
</dbReference>
<dbReference type="Gene3D" id="2.10.109.10">
    <property type="entry name" value="Umud Fragment, subunit A"/>
    <property type="match status" value="1"/>
</dbReference>
<dbReference type="Gene3D" id="1.10.260.40">
    <property type="entry name" value="lambda repressor-like DNA-binding domains"/>
    <property type="match status" value="1"/>
</dbReference>
<evidence type="ECO:0000313" key="9">
    <source>
        <dbReference type="EMBL" id="HIT85751.1"/>
    </source>
</evidence>
<dbReference type="InterPro" id="IPR050077">
    <property type="entry name" value="LexA_repressor"/>
</dbReference>
<dbReference type="InterPro" id="IPR036286">
    <property type="entry name" value="LexA/Signal_pep-like_sf"/>
</dbReference>
<dbReference type="SMART" id="SM00530">
    <property type="entry name" value="HTH_XRE"/>
    <property type="match status" value="1"/>
</dbReference>
<evidence type="ECO:0000256" key="1">
    <source>
        <dbReference type="ARBA" id="ARBA00007484"/>
    </source>
</evidence>
<dbReference type="Pfam" id="PF01381">
    <property type="entry name" value="HTH_3"/>
    <property type="match status" value="1"/>
</dbReference>
<keyword evidence="2" id="KW-0227">DNA damage</keyword>
<dbReference type="PRINTS" id="PR00726">
    <property type="entry name" value="LEXASERPTASE"/>
</dbReference>
<evidence type="ECO:0000256" key="2">
    <source>
        <dbReference type="ARBA" id="ARBA00022763"/>
    </source>
</evidence>
<evidence type="ECO:0000256" key="6">
    <source>
        <dbReference type="ARBA" id="ARBA00023236"/>
    </source>
</evidence>
<protein>
    <submittedName>
        <fullName evidence="9">Helix-turn-helix domain-containing protein</fullName>
    </submittedName>
</protein>
<dbReference type="GO" id="GO:0009432">
    <property type="term" value="P:SOS response"/>
    <property type="evidence" value="ECO:0007669"/>
    <property type="project" value="UniProtKB-KW"/>
</dbReference>
<reference evidence="9" key="1">
    <citation type="submission" date="2020-10" db="EMBL/GenBank/DDBJ databases">
        <authorList>
            <person name="Gilroy R."/>
        </authorList>
    </citation>
    <scope>NUCLEOTIDE SEQUENCE</scope>
    <source>
        <strain evidence="9">CHK181-108</strain>
    </source>
</reference>
<dbReference type="InterPro" id="IPR010982">
    <property type="entry name" value="Lambda_DNA-bd_dom_sf"/>
</dbReference>
<evidence type="ECO:0000259" key="8">
    <source>
        <dbReference type="PROSITE" id="PS50943"/>
    </source>
</evidence>
<comment type="caution">
    <text evidence="9">The sequence shown here is derived from an EMBL/GenBank/DDBJ whole genome shotgun (WGS) entry which is preliminary data.</text>
</comment>
<evidence type="ECO:0000256" key="7">
    <source>
        <dbReference type="RuleBase" id="RU003991"/>
    </source>
</evidence>
<gene>
    <name evidence="9" type="ORF">IAA60_07605</name>
</gene>
<dbReference type="InterPro" id="IPR001387">
    <property type="entry name" value="Cro/C1-type_HTH"/>
</dbReference>
<accession>A0A9D1H437</accession>
<evidence type="ECO:0000256" key="3">
    <source>
        <dbReference type="ARBA" id="ARBA00022801"/>
    </source>
</evidence>
<dbReference type="GO" id="GO:0006281">
    <property type="term" value="P:DNA repair"/>
    <property type="evidence" value="ECO:0007669"/>
    <property type="project" value="UniProtKB-KW"/>
</dbReference>
<organism evidence="9 10">
    <name type="scientific">Candidatus Ornithomonoglobus intestinigallinarum</name>
    <dbReference type="NCBI Taxonomy" id="2840894"/>
    <lineage>
        <taxon>Bacteria</taxon>
        <taxon>Bacillati</taxon>
        <taxon>Bacillota</taxon>
        <taxon>Clostridia</taxon>
        <taxon>Candidatus Ornithomonoglobus</taxon>
    </lineage>
</organism>
<dbReference type="GO" id="GO:0016787">
    <property type="term" value="F:hydrolase activity"/>
    <property type="evidence" value="ECO:0007669"/>
    <property type="project" value="UniProtKB-KW"/>
</dbReference>
<dbReference type="Proteomes" id="UP000824165">
    <property type="component" value="Unassembled WGS sequence"/>
</dbReference>
<reference evidence="9" key="2">
    <citation type="journal article" date="2021" name="PeerJ">
        <title>Extensive microbial diversity within the chicken gut microbiome revealed by metagenomics and culture.</title>
        <authorList>
            <person name="Gilroy R."/>
            <person name="Ravi A."/>
            <person name="Getino M."/>
            <person name="Pursley I."/>
            <person name="Horton D.L."/>
            <person name="Alikhan N.F."/>
            <person name="Baker D."/>
            <person name="Gharbi K."/>
            <person name="Hall N."/>
            <person name="Watson M."/>
            <person name="Adriaenssens E.M."/>
            <person name="Foster-Nyarko E."/>
            <person name="Jarju S."/>
            <person name="Secka A."/>
            <person name="Antonio M."/>
            <person name="Oren A."/>
            <person name="Chaudhuri R.R."/>
            <person name="La Ragione R."/>
            <person name="Hildebrand F."/>
            <person name="Pallen M.J."/>
        </authorList>
    </citation>
    <scope>NUCLEOTIDE SEQUENCE</scope>
    <source>
        <strain evidence="9">CHK181-108</strain>
    </source>
</reference>
<dbReference type="PANTHER" id="PTHR33516:SF2">
    <property type="entry name" value="LEXA REPRESSOR-RELATED"/>
    <property type="match status" value="1"/>
</dbReference>
<keyword evidence="3 7" id="KW-0378">Hydrolase</keyword>
<feature type="domain" description="HTH cro/C1-type" evidence="8">
    <location>
        <begin position="8"/>
        <end position="62"/>
    </location>
</feature>
<dbReference type="GO" id="GO:0003677">
    <property type="term" value="F:DNA binding"/>
    <property type="evidence" value="ECO:0007669"/>
    <property type="project" value="InterPro"/>
</dbReference>
<evidence type="ECO:0000256" key="5">
    <source>
        <dbReference type="ARBA" id="ARBA00023204"/>
    </source>
</evidence>
<evidence type="ECO:0000313" key="10">
    <source>
        <dbReference type="Proteomes" id="UP000824165"/>
    </source>
</evidence>
<dbReference type="Pfam" id="PF00717">
    <property type="entry name" value="Peptidase_S24"/>
    <property type="match status" value="1"/>
</dbReference>
<name>A0A9D1H437_9FIRM</name>
<comment type="similarity">
    <text evidence="1 7">Belongs to the peptidase S24 family.</text>
</comment>
<dbReference type="InterPro" id="IPR039418">
    <property type="entry name" value="LexA-like"/>
</dbReference>
<dbReference type="CDD" id="cd00093">
    <property type="entry name" value="HTH_XRE"/>
    <property type="match status" value="1"/>
</dbReference>
<dbReference type="AlphaFoldDB" id="A0A9D1H437"/>
<dbReference type="PROSITE" id="PS50943">
    <property type="entry name" value="HTH_CROC1"/>
    <property type="match status" value="1"/>
</dbReference>
<dbReference type="CDD" id="cd06529">
    <property type="entry name" value="S24_LexA-like"/>
    <property type="match status" value="1"/>
</dbReference>
<proteinExistence type="inferred from homology"/>
<sequence length="209" mass="23175">MAEFSQRLKEALNMNNMSAAELCRRTGTPESVMSQYKSGKYVAKQKRLEQFAAELGVSPSWLAGDDISPAPFYSVKGIFPIETRRFPLLGEIACGEPVFASEDRECYITAGADIRADFCLRAKGDSMTGARINDGDIVFIREQESVENGEIAAVIIDDEATLKRVYYYPEQNQLVLTPENPAYSPLVFTGERLNEIRILGKAVAFQSAL</sequence>
<keyword evidence="5" id="KW-0234">DNA repair</keyword>
<dbReference type="GO" id="GO:0006355">
    <property type="term" value="P:regulation of DNA-templated transcription"/>
    <property type="evidence" value="ECO:0007669"/>
    <property type="project" value="InterPro"/>
</dbReference>
<dbReference type="SUPFAM" id="SSF47413">
    <property type="entry name" value="lambda repressor-like DNA-binding domains"/>
    <property type="match status" value="1"/>
</dbReference>
<evidence type="ECO:0000256" key="4">
    <source>
        <dbReference type="ARBA" id="ARBA00022813"/>
    </source>
</evidence>